<sequence length="175" mass="19560">MERKQALDLVPRAEHVLRRDVQRRCTQQADQHHERNRRDKDCAALCRTRPQRPSDRHDTPRTVSRAVASPDIPMPNMPMAAVPMLGASMLGDPMRSVAMHGVPMAGIPILGGPMRDVPTLGQVEPGVVEPGVEAPDIVTHRPVAHARTGRRHDETRRRAHDALDRDRNAMRARNA</sequence>
<dbReference type="AlphaFoldDB" id="A0A494Y1A0"/>
<evidence type="ECO:0000313" key="3">
    <source>
        <dbReference type="Proteomes" id="UP000270342"/>
    </source>
</evidence>
<feature type="region of interest" description="Disordered" evidence="1">
    <location>
        <begin position="145"/>
        <end position="175"/>
    </location>
</feature>
<keyword evidence="3" id="KW-1185">Reference proteome</keyword>
<gene>
    <name evidence="2" type="ORF">D7S86_09225</name>
</gene>
<feature type="compositionally biased region" description="Basic and acidic residues" evidence="1">
    <location>
        <begin position="30"/>
        <end position="42"/>
    </location>
</feature>
<organism evidence="2 3">
    <name type="scientific">Pararobbsia silviterrae</name>
    <dbReference type="NCBI Taxonomy" id="1792498"/>
    <lineage>
        <taxon>Bacteria</taxon>
        <taxon>Pseudomonadati</taxon>
        <taxon>Pseudomonadota</taxon>
        <taxon>Betaproteobacteria</taxon>
        <taxon>Burkholderiales</taxon>
        <taxon>Burkholderiaceae</taxon>
        <taxon>Pararobbsia</taxon>
    </lineage>
</organism>
<proteinExistence type="predicted"/>
<protein>
    <submittedName>
        <fullName evidence="2">Uncharacterized protein</fullName>
    </submittedName>
</protein>
<evidence type="ECO:0000313" key="2">
    <source>
        <dbReference type="EMBL" id="RKP56542.1"/>
    </source>
</evidence>
<accession>A0A494Y1A0</accession>
<name>A0A494Y1A0_9BURK</name>
<dbReference type="EMBL" id="RBZU01000003">
    <property type="protein sequence ID" value="RKP56542.1"/>
    <property type="molecule type" value="Genomic_DNA"/>
</dbReference>
<feature type="compositionally biased region" description="Basic and acidic residues" evidence="1">
    <location>
        <begin position="151"/>
        <end position="169"/>
    </location>
</feature>
<comment type="caution">
    <text evidence="2">The sequence shown here is derived from an EMBL/GenBank/DDBJ whole genome shotgun (WGS) entry which is preliminary data.</text>
</comment>
<dbReference type="Proteomes" id="UP000270342">
    <property type="component" value="Unassembled WGS sequence"/>
</dbReference>
<evidence type="ECO:0000256" key="1">
    <source>
        <dbReference type="SAM" id="MobiDB-lite"/>
    </source>
</evidence>
<reference evidence="2 3" key="1">
    <citation type="submission" date="2018-10" db="EMBL/GenBank/DDBJ databases">
        <title>Robbsia sp. DHC34, isolated from soil.</title>
        <authorList>
            <person name="Gao Z.-H."/>
            <person name="Qiu L.-H."/>
        </authorList>
    </citation>
    <scope>NUCLEOTIDE SEQUENCE [LARGE SCALE GENOMIC DNA]</scope>
    <source>
        <strain evidence="2 3">DHC34</strain>
    </source>
</reference>
<feature type="region of interest" description="Disordered" evidence="1">
    <location>
        <begin position="23"/>
        <end position="71"/>
    </location>
</feature>